<name>A0A388SZ75_9ACTN</name>
<reference evidence="1 2" key="1">
    <citation type="submission" date="2018-07" db="EMBL/GenBank/DDBJ databases">
        <title>Whole Genome Shotgun Sequence of Streptomyces spongiicola strain 531S.</title>
        <authorList>
            <person name="Dohra H."/>
            <person name="Kodani S."/>
        </authorList>
    </citation>
    <scope>NUCLEOTIDE SEQUENCE [LARGE SCALE GENOMIC DNA]</scope>
    <source>
        <strain evidence="1 2">531S</strain>
    </source>
</reference>
<protein>
    <submittedName>
        <fullName evidence="1">Uncharacterized protein</fullName>
    </submittedName>
</protein>
<evidence type="ECO:0000313" key="2">
    <source>
        <dbReference type="Proteomes" id="UP000265354"/>
    </source>
</evidence>
<proteinExistence type="predicted"/>
<dbReference type="Proteomes" id="UP000265354">
    <property type="component" value="Unassembled WGS sequence"/>
</dbReference>
<dbReference type="EMBL" id="BGZL01000008">
    <property type="protein sequence ID" value="GBQ01839.1"/>
    <property type="molecule type" value="Genomic_DNA"/>
</dbReference>
<evidence type="ECO:0000313" key="1">
    <source>
        <dbReference type="EMBL" id="GBQ01839.1"/>
    </source>
</evidence>
<comment type="caution">
    <text evidence="1">The sequence shown here is derived from an EMBL/GenBank/DDBJ whole genome shotgun (WGS) entry which is preliminary data.</text>
</comment>
<organism evidence="1 2">
    <name type="scientific">Streptomyces spongiicola</name>
    <dbReference type="NCBI Taxonomy" id="1690221"/>
    <lineage>
        <taxon>Bacteria</taxon>
        <taxon>Bacillati</taxon>
        <taxon>Actinomycetota</taxon>
        <taxon>Actinomycetes</taxon>
        <taxon>Kitasatosporales</taxon>
        <taxon>Streptomycetaceae</taxon>
        <taxon>Streptomyces</taxon>
    </lineage>
</organism>
<accession>A0A388SZ75</accession>
<sequence>MPEMDIGKSCSDRQKVLPAGAFASSGSRPDGPRTTCRECAADYHRLRRAARGGAVRTRVDVPAPYEECRACRGVRPHGGWHRRATASDGLPARCTACRAVQGRRGHPKRLCGITGAERDGMVSLRTGIRAIRLSAPASACGPLSWDG</sequence>
<gene>
    <name evidence="1" type="ORF">SSP531S_32870</name>
</gene>
<dbReference type="AlphaFoldDB" id="A0A388SZ75"/>